<organism evidence="1">
    <name type="scientific">marine sediment metagenome</name>
    <dbReference type="NCBI Taxonomy" id="412755"/>
    <lineage>
        <taxon>unclassified sequences</taxon>
        <taxon>metagenomes</taxon>
        <taxon>ecological metagenomes</taxon>
    </lineage>
</organism>
<sequence>MDIEAEGGEFEIHADQIKEDVRARSLPTRLGIKLKKPVTKATITMTITPAG</sequence>
<accession>X0V601</accession>
<comment type="caution">
    <text evidence="1">The sequence shown here is derived from an EMBL/GenBank/DDBJ whole genome shotgun (WGS) entry which is preliminary data.</text>
</comment>
<gene>
    <name evidence="1" type="ORF">S01H1_40673</name>
</gene>
<name>X0V601_9ZZZZ</name>
<protein>
    <submittedName>
        <fullName evidence="1">Uncharacterized protein</fullName>
    </submittedName>
</protein>
<dbReference type="AlphaFoldDB" id="X0V601"/>
<dbReference type="EMBL" id="BARS01025767">
    <property type="protein sequence ID" value="GAG07923.1"/>
    <property type="molecule type" value="Genomic_DNA"/>
</dbReference>
<proteinExistence type="predicted"/>
<evidence type="ECO:0000313" key="1">
    <source>
        <dbReference type="EMBL" id="GAG07923.1"/>
    </source>
</evidence>
<reference evidence="1" key="1">
    <citation type="journal article" date="2014" name="Front. Microbiol.">
        <title>High frequency of phylogenetically diverse reductive dehalogenase-homologous genes in deep subseafloor sedimentary metagenomes.</title>
        <authorList>
            <person name="Kawai M."/>
            <person name="Futagami T."/>
            <person name="Toyoda A."/>
            <person name="Takaki Y."/>
            <person name="Nishi S."/>
            <person name="Hori S."/>
            <person name="Arai W."/>
            <person name="Tsubouchi T."/>
            <person name="Morono Y."/>
            <person name="Uchiyama I."/>
            <person name="Ito T."/>
            <person name="Fujiyama A."/>
            <person name="Inagaki F."/>
            <person name="Takami H."/>
        </authorList>
    </citation>
    <scope>NUCLEOTIDE SEQUENCE</scope>
    <source>
        <strain evidence="1">Expedition CK06-06</strain>
    </source>
</reference>